<evidence type="ECO:0000313" key="4">
    <source>
        <dbReference type="Proteomes" id="UP000326554"/>
    </source>
</evidence>
<dbReference type="SUPFAM" id="SSF51338">
    <property type="entry name" value="Composite domain of metallo-dependent hydrolases"/>
    <property type="match status" value="1"/>
</dbReference>
<comment type="similarity">
    <text evidence="1">Belongs to the metallo-dependent hydrolases superfamily. ATZ/TRZ family.</text>
</comment>
<evidence type="ECO:0000259" key="2">
    <source>
        <dbReference type="Pfam" id="PF01979"/>
    </source>
</evidence>
<dbReference type="PANTHER" id="PTHR43794">
    <property type="entry name" value="AMINOHYDROLASE SSNA-RELATED"/>
    <property type="match status" value="1"/>
</dbReference>
<accession>A0A5J5GR62</accession>
<dbReference type="GO" id="GO:0016810">
    <property type="term" value="F:hydrolase activity, acting on carbon-nitrogen (but not peptide) bonds"/>
    <property type="evidence" value="ECO:0007669"/>
    <property type="project" value="InterPro"/>
</dbReference>
<dbReference type="InterPro" id="IPR011059">
    <property type="entry name" value="Metal-dep_hydrolase_composite"/>
</dbReference>
<dbReference type="Gene3D" id="3.20.20.140">
    <property type="entry name" value="Metal-dependent hydrolases"/>
    <property type="match status" value="1"/>
</dbReference>
<dbReference type="Proteomes" id="UP000326554">
    <property type="component" value="Unassembled WGS sequence"/>
</dbReference>
<dbReference type="EMBL" id="VYQE01000001">
    <property type="protein sequence ID" value="KAA9009994.1"/>
    <property type="molecule type" value="Genomic_DNA"/>
</dbReference>
<evidence type="ECO:0000313" key="3">
    <source>
        <dbReference type="EMBL" id="KAA9009994.1"/>
    </source>
</evidence>
<dbReference type="InterPro" id="IPR032466">
    <property type="entry name" value="Metal_Hydrolase"/>
</dbReference>
<organism evidence="3 4">
    <name type="scientific">Histidinibacterium aquaticum</name>
    <dbReference type="NCBI Taxonomy" id="2613962"/>
    <lineage>
        <taxon>Bacteria</taxon>
        <taxon>Pseudomonadati</taxon>
        <taxon>Pseudomonadota</taxon>
        <taxon>Alphaproteobacteria</taxon>
        <taxon>Rhodobacterales</taxon>
        <taxon>Paracoccaceae</taxon>
        <taxon>Histidinibacterium</taxon>
    </lineage>
</organism>
<feature type="domain" description="Amidohydrolase-related" evidence="2">
    <location>
        <begin position="55"/>
        <end position="416"/>
    </location>
</feature>
<dbReference type="SUPFAM" id="SSF51556">
    <property type="entry name" value="Metallo-dependent hydrolases"/>
    <property type="match status" value="1"/>
</dbReference>
<dbReference type="Pfam" id="PF01979">
    <property type="entry name" value="Amidohydro_1"/>
    <property type="match status" value="1"/>
</dbReference>
<dbReference type="InterPro" id="IPR050287">
    <property type="entry name" value="MTA/SAH_deaminase"/>
</dbReference>
<dbReference type="Gene3D" id="2.30.40.10">
    <property type="entry name" value="Urease, subunit C, domain 1"/>
    <property type="match status" value="1"/>
</dbReference>
<keyword evidence="4" id="KW-1185">Reference proteome</keyword>
<dbReference type="RefSeq" id="WP_150443479.1">
    <property type="nucleotide sequence ID" value="NZ_VYQE01000001.1"/>
</dbReference>
<dbReference type="NCBIfam" id="NF006056">
    <property type="entry name" value="PRK08204.1"/>
    <property type="match status" value="1"/>
</dbReference>
<name>A0A5J5GR62_9RHOB</name>
<sequence>MTTTLIRNGLVLTLAEGGKPLPGHDVLLKDGKIAEIAPGIESEGVDEVIDAEGMIVMPGLVNAHIHTWQTGLRGLALDWTATNYFRAMHAGLAGFFTPDDIRIANLVGALNQINNGVTTMVDWHHNNPTPDHSDAAIDGLEDAGIRAMFLHGSAKPDPKPGQKHFSEIPMSRSEVERLRNGRLSSDDAMVTMGMAILGPQMSVEEVVLEDLGLAKDLDLVTSIHHSGAKMPAPEGYVRAAEAGLIDRRVNVVHGNELTDRDLDILVDNGATFNVTAEIEMQICYGDLLAGRLIERGVPFSIGTDIESAYAPDMLACTRFTLQAERHLTSMRHKDKTGERPHPQPVSVRQALNWATIEGAKLARLEKRTGTLEVGKAGDVILVRANDLNMSGAFDPHNAVVGYANPGNVDTVIVQGVVHKRGGRMLRADIPKLQEALATSGRRIFEEFKERAATAEFA</sequence>
<dbReference type="InterPro" id="IPR006680">
    <property type="entry name" value="Amidohydro-rel"/>
</dbReference>
<evidence type="ECO:0000256" key="1">
    <source>
        <dbReference type="ARBA" id="ARBA00006745"/>
    </source>
</evidence>
<protein>
    <submittedName>
        <fullName evidence="3">Amidohydrolase family protein</fullName>
    </submittedName>
</protein>
<dbReference type="AlphaFoldDB" id="A0A5J5GR62"/>
<gene>
    <name evidence="3" type="ORF">F3S47_01660</name>
</gene>
<proteinExistence type="inferred from homology"/>
<reference evidence="3 4" key="1">
    <citation type="submission" date="2019-09" db="EMBL/GenBank/DDBJ databases">
        <authorList>
            <person name="Park J.-S."/>
            <person name="Choi H.-J."/>
        </authorList>
    </citation>
    <scope>NUCLEOTIDE SEQUENCE [LARGE SCALE GENOMIC DNA]</scope>
    <source>
        <strain evidence="3 4">176SS1-4</strain>
    </source>
</reference>
<dbReference type="PANTHER" id="PTHR43794:SF5">
    <property type="entry name" value="CHLOROHYDROLASE FAMILY PROTEIN"/>
    <property type="match status" value="1"/>
</dbReference>
<comment type="caution">
    <text evidence="3">The sequence shown here is derived from an EMBL/GenBank/DDBJ whole genome shotgun (WGS) entry which is preliminary data.</text>
</comment>
<keyword evidence="3" id="KW-0378">Hydrolase</keyword>